<protein>
    <recommendedName>
        <fullName evidence="6">Probable septum site-determining protein MinC</fullName>
    </recommendedName>
</protein>
<comment type="function">
    <text evidence="6">Cell division inhibitor that blocks the formation of polar Z ring septums. Rapidly oscillates between the poles of the cell to destabilize FtsZ filaments that have formed before they mature into polar Z rings. Prevents FtsZ polymerization.</text>
</comment>
<sequence>MQDRKQLITIKGTRDGLSLFIDDDCAFADAAKELESKIASSHPRQDEPIVSVSVKTGRRYLSKEQIQRITKIIERESRFVIQAIESEVIHQDDARRWKEESEIKAFHRIVRSGQVLEVKGDLLLIGDVNPGGKVVSSGNIYVMGSLFGIAHAGADENRQAFVAASYMKPSQLRIADYISRSPDYEAEGVYMECGMIDEKQDKIVIDRLQVLSKRRRELSRFERRMQNG</sequence>
<evidence type="ECO:0000313" key="10">
    <source>
        <dbReference type="Proteomes" id="UP001595279"/>
    </source>
</evidence>
<evidence type="ECO:0000259" key="8">
    <source>
        <dbReference type="Pfam" id="PF22642"/>
    </source>
</evidence>
<keyword evidence="10" id="KW-1185">Reference proteome</keyword>
<name>A0ABV7CUB4_9BACI</name>
<organism evidence="9 10">
    <name type="scientific">Virgibacillus xinjiangensis</name>
    <dbReference type="NCBI Taxonomy" id="393090"/>
    <lineage>
        <taxon>Bacteria</taxon>
        <taxon>Bacillati</taxon>
        <taxon>Bacillota</taxon>
        <taxon>Bacilli</taxon>
        <taxon>Bacillales</taxon>
        <taxon>Bacillaceae</taxon>
        <taxon>Virgibacillus</taxon>
    </lineage>
</organism>
<dbReference type="NCBIfam" id="NF001772">
    <property type="entry name" value="PRK00513.1-3"/>
    <property type="match status" value="1"/>
</dbReference>
<accession>A0ABV7CUB4</accession>
<dbReference type="EMBL" id="JBHRSA010000031">
    <property type="protein sequence ID" value="MFC3040016.1"/>
    <property type="molecule type" value="Genomic_DNA"/>
</dbReference>
<evidence type="ECO:0000256" key="2">
    <source>
        <dbReference type="ARBA" id="ARBA00022618"/>
    </source>
</evidence>
<dbReference type="Pfam" id="PF22642">
    <property type="entry name" value="MinC_N_1"/>
    <property type="match status" value="1"/>
</dbReference>
<evidence type="ECO:0000256" key="3">
    <source>
        <dbReference type="ARBA" id="ARBA00023210"/>
    </source>
</evidence>
<comment type="caution">
    <text evidence="9">The sequence shown here is derived from an EMBL/GenBank/DDBJ whole genome shotgun (WGS) entry which is preliminary data.</text>
</comment>
<evidence type="ECO:0000256" key="4">
    <source>
        <dbReference type="ARBA" id="ARBA00023306"/>
    </source>
</evidence>
<dbReference type="NCBIfam" id="TIGR01222">
    <property type="entry name" value="minC"/>
    <property type="match status" value="1"/>
</dbReference>
<dbReference type="PANTHER" id="PTHR34108">
    <property type="entry name" value="SEPTUM SITE-DETERMINING PROTEIN MINC"/>
    <property type="match status" value="1"/>
</dbReference>
<dbReference type="RefSeq" id="WP_390270593.1">
    <property type="nucleotide sequence ID" value="NZ_JBHRSA010000031.1"/>
</dbReference>
<dbReference type="PANTHER" id="PTHR34108:SF1">
    <property type="entry name" value="SEPTUM SITE-DETERMINING PROTEIN MINC"/>
    <property type="match status" value="1"/>
</dbReference>
<proteinExistence type="inferred from homology"/>
<keyword evidence="4 6" id="KW-0131">Cell cycle</keyword>
<keyword evidence="2 6" id="KW-0132">Cell division</keyword>
<dbReference type="InterPro" id="IPR036145">
    <property type="entry name" value="MinC_C_sf"/>
</dbReference>
<dbReference type="HAMAP" id="MF_00267">
    <property type="entry name" value="MinC"/>
    <property type="match status" value="1"/>
</dbReference>
<dbReference type="Pfam" id="PF03775">
    <property type="entry name" value="MinC_C"/>
    <property type="match status" value="1"/>
</dbReference>
<keyword evidence="3 6" id="KW-0717">Septation</keyword>
<dbReference type="Gene3D" id="3.30.160.540">
    <property type="match status" value="1"/>
</dbReference>
<comment type="subunit">
    <text evidence="5 6">Interacts with MinD and FtsZ.</text>
</comment>
<dbReference type="InterPro" id="IPR016098">
    <property type="entry name" value="CAP/MinC_C"/>
</dbReference>
<evidence type="ECO:0000256" key="5">
    <source>
        <dbReference type="ARBA" id="ARBA00046874"/>
    </source>
</evidence>
<dbReference type="InterPro" id="IPR055219">
    <property type="entry name" value="MinC_N_1"/>
</dbReference>
<reference evidence="10" key="1">
    <citation type="journal article" date="2019" name="Int. J. Syst. Evol. Microbiol.">
        <title>The Global Catalogue of Microorganisms (GCM) 10K type strain sequencing project: providing services to taxonomists for standard genome sequencing and annotation.</title>
        <authorList>
            <consortium name="The Broad Institute Genomics Platform"/>
            <consortium name="The Broad Institute Genome Sequencing Center for Infectious Disease"/>
            <person name="Wu L."/>
            <person name="Ma J."/>
        </authorList>
    </citation>
    <scope>NUCLEOTIDE SEQUENCE [LARGE SCALE GENOMIC DNA]</scope>
    <source>
        <strain evidence="10">KCTC 13128</strain>
    </source>
</reference>
<dbReference type="SUPFAM" id="SSF63848">
    <property type="entry name" value="Cell-division inhibitor MinC, C-terminal domain"/>
    <property type="match status" value="1"/>
</dbReference>
<comment type="similarity">
    <text evidence="1 6">Belongs to the MinC family.</text>
</comment>
<evidence type="ECO:0000259" key="7">
    <source>
        <dbReference type="Pfam" id="PF03775"/>
    </source>
</evidence>
<evidence type="ECO:0000256" key="1">
    <source>
        <dbReference type="ARBA" id="ARBA00006291"/>
    </source>
</evidence>
<feature type="domain" description="Septum site-determining protein MinC N-terminal" evidence="8">
    <location>
        <begin position="8"/>
        <end position="84"/>
    </location>
</feature>
<gene>
    <name evidence="6 9" type="primary">minC</name>
    <name evidence="9" type="ORF">ACFOGI_07100</name>
</gene>
<feature type="domain" description="Septum formation inhibitor MinC C-terminal" evidence="7">
    <location>
        <begin position="107"/>
        <end position="205"/>
    </location>
</feature>
<evidence type="ECO:0000256" key="6">
    <source>
        <dbReference type="HAMAP-Rule" id="MF_00267"/>
    </source>
</evidence>
<dbReference type="Gene3D" id="2.160.20.70">
    <property type="match status" value="1"/>
</dbReference>
<dbReference type="Proteomes" id="UP001595279">
    <property type="component" value="Unassembled WGS sequence"/>
</dbReference>
<dbReference type="InterPro" id="IPR005526">
    <property type="entry name" value="Septum_form_inhib_MinC_C"/>
</dbReference>
<evidence type="ECO:0000313" key="9">
    <source>
        <dbReference type="EMBL" id="MFC3040016.1"/>
    </source>
</evidence>
<dbReference type="InterPro" id="IPR013033">
    <property type="entry name" value="MinC"/>
</dbReference>